<evidence type="ECO:0000256" key="1">
    <source>
        <dbReference type="SAM" id="Phobius"/>
    </source>
</evidence>
<dbReference type="AlphaFoldDB" id="A0A084SQ60"/>
<keyword evidence="1" id="KW-0472">Membrane</keyword>
<sequence length="320" mass="35807">MRSPRSLWRALPLVELGGLLLVALVCLVFQLRQPGHLVSEADYRTVEGWLRTEARPGDAVLLFPWWTERARIYVPPEVPVYGYLGSDKNDLSAHPRVWVLGQPEQPRAGEADFRAAFLPGRTAVGAPRRAGNLELTLYENGRYRPRRFVASEAYAKARVYLEAQDGTRTGCPFDGRVHRCPGPPHLYVAPEWHEVHFEPRHCLWMHAPGGTQRLVAEFDGVPADTELRLEGGLISEYASHHDARLSTAYYGVEDAATREPLLEIAQTPGLEGLQKAWRALPPGEPRTVKVWVRAENPERRQVCLDVFALGDGAVVSREGT</sequence>
<keyword evidence="1" id="KW-1133">Transmembrane helix</keyword>
<evidence type="ECO:0000313" key="3">
    <source>
        <dbReference type="Proteomes" id="UP000028547"/>
    </source>
</evidence>
<protein>
    <submittedName>
        <fullName evidence="2">Uncharacterized protein</fullName>
    </submittedName>
</protein>
<feature type="transmembrane region" description="Helical" evidence="1">
    <location>
        <begin position="12"/>
        <end position="31"/>
    </location>
</feature>
<dbReference type="Proteomes" id="UP000028547">
    <property type="component" value="Unassembled WGS sequence"/>
</dbReference>
<comment type="caution">
    <text evidence="2">The sequence shown here is derived from an EMBL/GenBank/DDBJ whole genome shotgun (WGS) entry which is preliminary data.</text>
</comment>
<keyword evidence="1" id="KW-0812">Transmembrane</keyword>
<organism evidence="2 3">
    <name type="scientific">Archangium violaceum Cb vi76</name>
    <dbReference type="NCBI Taxonomy" id="1406225"/>
    <lineage>
        <taxon>Bacteria</taxon>
        <taxon>Pseudomonadati</taxon>
        <taxon>Myxococcota</taxon>
        <taxon>Myxococcia</taxon>
        <taxon>Myxococcales</taxon>
        <taxon>Cystobacterineae</taxon>
        <taxon>Archangiaceae</taxon>
        <taxon>Archangium</taxon>
    </lineage>
</organism>
<reference evidence="2 3" key="1">
    <citation type="submission" date="2014-07" db="EMBL/GenBank/DDBJ databases">
        <title>Draft Genome Sequence of Gephyronic Acid Producer, Cystobacter violaceus Strain Cb vi76.</title>
        <authorList>
            <person name="Stevens D.C."/>
            <person name="Young J."/>
            <person name="Carmichael R."/>
            <person name="Tan J."/>
            <person name="Taylor R.E."/>
        </authorList>
    </citation>
    <scope>NUCLEOTIDE SEQUENCE [LARGE SCALE GENOMIC DNA]</scope>
    <source>
        <strain evidence="2 3">Cb vi76</strain>
    </source>
</reference>
<dbReference type="EMBL" id="JPMI01000201">
    <property type="protein sequence ID" value="KFA90595.1"/>
    <property type="molecule type" value="Genomic_DNA"/>
</dbReference>
<evidence type="ECO:0000313" key="2">
    <source>
        <dbReference type="EMBL" id="KFA90595.1"/>
    </source>
</evidence>
<gene>
    <name evidence="2" type="ORF">Q664_27415</name>
</gene>
<accession>A0A084SQ60</accession>
<dbReference type="RefSeq" id="WP_043401751.1">
    <property type="nucleotide sequence ID" value="NZ_JPMI01000201.1"/>
</dbReference>
<proteinExistence type="predicted"/>
<name>A0A084SQ60_9BACT</name>